<name>A0ACB8CU75_DERSI</name>
<dbReference type="Proteomes" id="UP000821865">
    <property type="component" value="Chromosome 5"/>
</dbReference>
<keyword evidence="2" id="KW-1185">Reference proteome</keyword>
<comment type="caution">
    <text evidence="1">The sequence shown here is derived from an EMBL/GenBank/DDBJ whole genome shotgun (WGS) entry which is preliminary data.</text>
</comment>
<reference evidence="1" key="1">
    <citation type="submission" date="2020-05" db="EMBL/GenBank/DDBJ databases">
        <title>Large-scale comparative analyses of tick genomes elucidate their genetic diversity and vector capacities.</title>
        <authorList>
            <person name="Jia N."/>
            <person name="Wang J."/>
            <person name="Shi W."/>
            <person name="Du L."/>
            <person name="Sun Y."/>
            <person name="Zhan W."/>
            <person name="Jiang J."/>
            <person name="Wang Q."/>
            <person name="Zhang B."/>
            <person name="Ji P."/>
            <person name="Sakyi L.B."/>
            <person name="Cui X."/>
            <person name="Yuan T."/>
            <person name="Jiang B."/>
            <person name="Yang W."/>
            <person name="Lam T.T.-Y."/>
            <person name="Chang Q."/>
            <person name="Ding S."/>
            <person name="Wang X."/>
            <person name="Zhu J."/>
            <person name="Ruan X."/>
            <person name="Zhao L."/>
            <person name="Wei J."/>
            <person name="Que T."/>
            <person name="Du C."/>
            <person name="Cheng J."/>
            <person name="Dai P."/>
            <person name="Han X."/>
            <person name="Huang E."/>
            <person name="Gao Y."/>
            <person name="Liu J."/>
            <person name="Shao H."/>
            <person name="Ye R."/>
            <person name="Li L."/>
            <person name="Wei W."/>
            <person name="Wang X."/>
            <person name="Wang C."/>
            <person name="Yang T."/>
            <person name="Huo Q."/>
            <person name="Li W."/>
            <person name="Guo W."/>
            <person name="Chen H."/>
            <person name="Zhou L."/>
            <person name="Ni X."/>
            <person name="Tian J."/>
            <person name="Zhou Y."/>
            <person name="Sheng Y."/>
            <person name="Liu T."/>
            <person name="Pan Y."/>
            <person name="Xia L."/>
            <person name="Li J."/>
            <person name="Zhao F."/>
            <person name="Cao W."/>
        </authorList>
    </citation>
    <scope>NUCLEOTIDE SEQUENCE</scope>
    <source>
        <strain evidence="1">Dsil-2018</strain>
    </source>
</reference>
<evidence type="ECO:0000313" key="2">
    <source>
        <dbReference type="Proteomes" id="UP000821865"/>
    </source>
</evidence>
<evidence type="ECO:0000313" key="1">
    <source>
        <dbReference type="EMBL" id="KAH7950468.1"/>
    </source>
</evidence>
<proteinExistence type="predicted"/>
<organism evidence="1 2">
    <name type="scientific">Dermacentor silvarum</name>
    <name type="common">Tick</name>
    <dbReference type="NCBI Taxonomy" id="543639"/>
    <lineage>
        <taxon>Eukaryota</taxon>
        <taxon>Metazoa</taxon>
        <taxon>Ecdysozoa</taxon>
        <taxon>Arthropoda</taxon>
        <taxon>Chelicerata</taxon>
        <taxon>Arachnida</taxon>
        <taxon>Acari</taxon>
        <taxon>Parasitiformes</taxon>
        <taxon>Ixodida</taxon>
        <taxon>Ixodoidea</taxon>
        <taxon>Ixodidae</taxon>
        <taxon>Rhipicephalinae</taxon>
        <taxon>Dermacentor</taxon>
    </lineage>
</organism>
<gene>
    <name evidence="1" type="ORF">HPB49_024213</name>
</gene>
<protein>
    <submittedName>
        <fullName evidence="1">Uncharacterized protein</fullName>
    </submittedName>
</protein>
<dbReference type="EMBL" id="CM023474">
    <property type="protein sequence ID" value="KAH7950468.1"/>
    <property type="molecule type" value="Genomic_DNA"/>
</dbReference>
<accession>A0ACB8CU75</accession>
<sequence length="218" mass="24422">MIATVSPGGEGSDESNHHHLCDIVFYTHCPRTAREFYFNGVTNSCVRATTSYGAEVCNRSPNRFASRASCEKSCVHVSRPSGRCLDRPVFSQCRSSDLKRSLWFFEGETCRPWDFPSGRCPMADGDLFGSRQACIDKCLKNEMYLPLCRTPPSGNCGSHHLKFPYFAVKPRGSLKMRCLKTSALGLQKRLCLTGTNRFSTLGSCKRTCGHDGAWRRRN</sequence>